<protein>
    <recommendedName>
        <fullName evidence="4">CsbD-like domain-containing protein</fullName>
    </recommendedName>
</protein>
<dbReference type="eggNOG" id="COG3237">
    <property type="taxonomic scope" value="Bacteria"/>
</dbReference>
<feature type="compositionally biased region" description="Basic and acidic residues" evidence="1">
    <location>
        <begin position="54"/>
        <end position="63"/>
    </location>
</feature>
<dbReference type="EMBL" id="AJAQ01000018">
    <property type="protein sequence ID" value="EOH93203.1"/>
    <property type="molecule type" value="Genomic_DNA"/>
</dbReference>
<keyword evidence="3" id="KW-1185">Reference proteome</keyword>
<dbReference type="PATRIC" id="fig|1158607.3.peg.2837"/>
<proteinExistence type="predicted"/>
<dbReference type="Gene3D" id="1.10.1470.10">
    <property type="entry name" value="YjbJ"/>
    <property type="match status" value="1"/>
</dbReference>
<feature type="region of interest" description="Disordered" evidence="1">
    <location>
        <begin position="1"/>
        <end position="63"/>
    </location>
</feature>
<feature type="compositionally biased region" description="Basic and acidic residues" evidence="1">
    <location>
        <begin position="1"/>
        <end position="28"/>
    </location>
</feature>
<dbReference type="STRING" id="160454.RV10_GL003323"/>
<comment type="caution">
    <text evidence="2">The sequence shown here is derived from an EMBL/GenBank/DDBJ whole genome shotgun (WGS) entry which is preliminary data.</text>
</comment>
<evidence type="ECO:0000313" key="3">
    <source>
        <dbReference type="Proteomes" id="UP000013782"/>
    </source>
</evidence>
<evidence type="ECO:0000256" key="1">
    <source>
        <dbReference type="SAM" id="MobiDB-lite"/>
    </source>
</evidence>
<dbReference type="Proteomes" id="UP000013782">
    <property type="component" value="Unassembled WGS sequence"/>
</dbReference>
<dbReference type="SUPFAM" id="SSF69047">
    <property type="entry name" value="Hypothetical protein YjbJ"/>
    <property type="match status" value="1"/>
</dbReference>
<evidence type="ECO:0000313" key="2">
    <source>
        <dbReference type="EMBL" id="EOH93203.1"/>
    </source>
</evidence>
<dbReference type="HOGENOM" id="CLU_135567_0_2_9"/>
<dbReference type="AlphaFoldDB" id="R2QDA4"/>
<evidence type="ECO:0008006" key="4">
    <source>
        <dbReference type="Google" id="ProtNLM"/>
    </source>
</evidence>
<dbReference type="RefSeq" id="WP_010757829.1">
    <property type="nucleotide sequence ID" value="NZ_ASWD01000001.1"/>
</dbReference>
<dbReference type="InterPro" id="IPR036629">
    <property type="entry name" value="YjbJ_sf"/>
</dbReference>
<gene>
    <name evidence="2" type="ORF">UAU_02846</name>
</gene>
<reference evidence="2 3" key="1">
    <citation type="submission" date="2013-02" db="EMBL/GenBank/DDBJ databases">
        <title>The Genome Sequence of Enterococcus pallens BAA-351.</title>
        <authorList>
            <consortium name="The Broad Institute Genome Sequencing Platform"/>
            <consortium name="The Broad Institute Genome Sequencing Center for Infectious Disease"/>
            <person name="Earl A.M."/>
            <person name="Gilmore M.S."/>
            <person name="Lebreton F."/>
            <person name="Walker B."/>
            <person name="Young S.K."/>
            <person name="Zeng Q."/>
            <person name="Gargeya S."/>
            <person name="Fitzgerald M."/>
            <person name="Haas B."/>
            <person name="Abouelleil A."/>
            <person name="Alvarado L."/>
            <person name="Arachchi H.M."/>
            <person name="Berlin A.M."/>
            <person name="Chapman S.B."/>
            <person name="Dewar J."/>
            <person name="Goldberg J."/>
            <person name="Griggs A."/>
            <person name="Gujja S."/>
            <person name="Hansen M."/>
            <person name="Howarth C."/>
            <person name="Imamovic A."/>
            <person name="Larimer J."/>
            <person name="McCowan C."/>
            <person name="Murphy C."/>
            <person name="Neiman D."/>
            <person name="Pearson M."/>
            <person name="Priest M."/>
            <person name="Roberts A."/>
            <person name="Saif S."/>
            <person name="Shea T."/>
            <person name="Sisk P."/>
            <person name="Sykes S."/>
            <person name="Wortman J."/>
            <person name="Nusbaum C."/>
            <person name="Birren B."/>
        </authorList>
    </citation>
    <scope>NUCLEOTIDE SEQUENCE [LARGE SCALE GENOMIC DNA]</scope>
    <source>
        <strain evidence="2 3">ATCC BAA-351</strain>
    </source>
</reference>
<accession>R2QDA4</accession>
<name>R2QDA4_9ENTE</name>
<sequence length="63" mass="6959">MTNKEEIKGKLNEAKGKATGDNKDELKGKIQQGMGKAKEKAEDTADDAAGKMNKKIDEHREKE</sequence>
<organism evidence="2 3">
    <name type="scientific">Enterococcus pallens ATCC BAA-351</name>
    <dbReference type="NCBI Taxonomy" id="1158607"/>
    <lineage>
        <taxon>Bacteria</taxon>
        <taxon>Bacillati</taxon>
        <taxon>Bacillota</taxon>
        <taxon>Bacilli</taxon>
        <taxon>Lactobacillales</taxon>
        <taxon>Enterococcaceae</taxon>
        <taxon>Enterococcus</taxon>
    </lineage>
</organism>